<proteinExistence type="predicted"/>
<gene>
    <name evidence="2" type="ORF">R3P38DRAFT_3038394</name>
    <name evidence="1" type="ORF">R3P38DRAFT_3095079</name>
</gene>
<dbReference type="Proteomes" id="UP001362999">
    <property type="component" value="Unassembled WGS sequence"/>
</dbReference>
<protein>
    <submittedName>
        <fullName evidence="2">Uncharacterized protein</fullName>
    </submittedName>
</protein>
<comment type="caution">
    <text evidence="2">The sequence shown here is derived from an EMBL/GenBank/DDBJ whole genome shotgun (WGS) entry which is preliminary data.</text>
</comment>
<dbReference type="EMBL" id="JAWWNJ010000121">
    <property type="protein sequence ID" value="KAK6988618.1"/>
    <property type="molecule type" value="Genomic_DNA"/>
</dbReference>
<sequence length="80" mass="8832">MNLFFFGIGAEFVSTGITPGPDTTDHDVAKSPLDKQMLPYIHGKVSEEYQDLVEDGTSAAAVWKELKNQFQKPSLSSRTL</sequence>
<organism evidence="2 3">
    <name type="scientific">Favolaschia claudopus</name>
    <dbReference type="NCBI Taxonomy" id="2862362"/>
    <lineage>
        <taxon>Eukaryota</taxon>
        <taxon>Fungi</taxon>
        <taxon>Dikarya</taxon>
        <taxon>Basidiomycota</taxon>
        <taxon>Agaricomycotina</taxon>
        <taxon>Agaricomycetes</taxon>
        <taxon>Agaricomycetidae</taxon>
        <taxon>Agaricales</taxon>
        <taxon>Marasmiineae</taxon>
        <taxon>Mycenaceae</taxon>
        <taxon>Favolaschia</taxon>
    </lineage>
</organism>
<evidence type="ECO:0000313" key="3">
    <source>
        <dbReference type="Proteomes" id="UP001362999"/>
    </source>
</evidence>
<reference evidence="2 3" key="1">
    <citation type="journal article" date="2024" name="J Genomics">
        <title>Draft genome sequencing and assembly of Favolaschia claudopus CIRM-BRFM 2984 isolated from oak limbs.</title>
        <authorList>
            <person name="Navarro D."/>
            <person name="Drula E."/>
            <person name="Chaduli D."/>
            <person name="Cazenave R."/>
            <person name="Ahrendt S."/>
            <person name="Wang J."/>
            <person name="Lipzen A."/>
            <person name="Daum C."/>
            <person name="Barry K."/>
            <person name="Grigoriev I.V."/>
            <person name="Favel A."/>
            <person name="Rosso M.N."/>
            <person name="Martin F."/>
        </authorList>
    </citation>
    <scope>NUCLEOTIDE SEQUENCE [LARGE SCALE GENOMIC DNA]</scope>
    <source>
        <strain evidence="2 3">CIRM-BRFM 2984</strain>
    </source>
</reference>
<dbReference type="AlphaFoldDB" id="A0AAW0ACT7"/>
<evidence type="ECO:0000313" key="2">
    <source>
        <dbReference type="EMBL" id="KAK7006478.1"/>
    </source>
</evidence>
<accession>A0AAW0ACT7</accession>
<evidence type="ECO:0000313" key="1">
    <source>
        <dbReference type="EMBL" id="KAK6988618.1"/>
    </source>
</evidence>
<keyword evidence="3" id="KW-1185">Reference proteome</keyword>
<dbReference type="EMBL" id="JAWWNJ010000076">
    <property type="protein sequence ID" value="KAK7006478.1"/>
    <property type="molecule type" value="Genomic_DNA"/>
</dbReference>
<name>A0AAW0ACT7_9AGAR</name>